<dbReference type="RefSeq" id="WP_185088148.1">
    <property type="nucleotide sequence ID" value="NZ_JACHJB010000003.1"/>
</dbReference>
<feature type="signal peptide" evidence="1">
    <location>
        <begin position="1"/>
        <end position="30"/>
    </location>
</feature>
<name>A0A7X0C871_9ACTN</name>
<evidence type="ECO:0000313" key="2">
    <source>
        <dbReference type="EMBL" id="MBB6350338.1"/>
    </source>
</evidence>
<feature type="chain" id="PRO_5030770430" evidence="1">
    <location>
        <begin position="31"/>
        <end position="149"/>
    </location>
</feature>
<organism evidence="2 3">
    <name type="scientific">Nonomuraea muscovyensis</name>
    <dbReference type="NCBI Taxonomy" id="1124761"/>
    <lineage>
        <taxon>Bacteria</taxon>
        <taxon>Bacillati</taxon>
        <taxon>Actinomycetota</taxon>
        <taxon>Actinomycetes</taxon>
        <taxon>Streptosporangiales</taxon>
        <taxon>Streptosporangiaceae</taxon>
        <taxon>Nonomuraea</taxon>
    </lineage>
</organism>
<keyword evidence="1" id="KW-0732">Signal</keyword>
<evidence type="ECO:0000256" key="1">
    <source>
        <dbReference type="SAM" id="SignalP"/>
    </source>
</evidence>
<gene>
    <name evidence="2" type="ORF">FHU36_006910</name>
</gene>
<protein>
    <submittedName>
        <fullName evidence="2">Uncharacterized protein</fullName>
    </submittedName>
</protein>
<dbReference type="Proteomes" id="UP000583800">
    <property type="component" value="Unassembled WGS sequence"/>
</dbReference>
<dbReference type="AlphaFoldDB" id="A0A7X0C871"/>
<proteinExistence type="predicted"/>
<keyword evidence="3" id="KW-1185">Reference proteome</keyword>
<evidence type="ECO:0000313" key="3">
    <source>
        <dbReference type="Proteomes" id="UP000583800"/>
    </source>
</evidence>
<reference evidence="2 3" key="1">
    <citation type="submission" date="2020-08" db="EMBL/GenBank/DDBJ databases">
        <title>Sequencing the genomes of 1000 actinobacteria strains.</title>
        <authorList>
            <person name="Klenk H.-P."/>
        </authorList>
    </citation>
    <scope>NUCLEOTIDE SEQUENCE [LARGE SCALE GENOMIC DNA]</scope>
    <source>
        <strain evidence="2 3">DSM 45913</strain>
    </source>
</reference>
<comment type="caution">
    <text evidence="2">The sequence shown here is derived from an EMBL/GenBank/DDBJ whole genome shotgun (WGS) entry which is preliminary data.</text>
</comment>
<dbReference type="EMBL" id="JACHJB010000003">
    <property type="protein sequence ID" value="MBB6350338.1"/>
    <property type="molecule type" value="Genomic_DNA"/>
</dbReference>
<sequence>MSIVRSTTVALSAALAFAGTLVTGASTANAEHRPAAMSAVTMAASGKTTQRIASGRTAPGEGWQLYVNNSPGLYIDIDTSAAHFTGDPIYTASVAGAAHQFELTGTNTVYQPTATGFRVYIRWSNGEPLTVEDAVTYGWYVNWIGVDQP</sequence>
<accession>A0A7X0C871</accession>